<gene>
    <name evidence="2" type="ORF">VPNG_01271</name>
</gene>
<dbReference type="OrthoDB" id="529205at2759"/>
<evidence type="ECO:0000313" key="2">
    <source>
        <dbReference type="EMBL" id="ROW17053.1"/>
    </source>
</evidence>
<sequence>MASRLFLRSATSSLRPSTIATPITRRTFAVTSCNRIKESSDGSNDYDLHKQDSLSKQKSGQGHWKPELASDGEEAIRADRSGHEDISKLQERTKKVPEEKSKKGTSTTDPM</sequence>
<feature type="compositionally biased region" description="Basic and acidic residues" evidence="1">
    <location>
        <begin position="36"/>
        <end position="55"/>
    </location>
</feature>
<evidence type="ECO:0000313" key="3">
    <source>
        <dbReference type="Proteomes" id="UP000285146"/>
    </source>
</evidence>
<dbReference type="InParanoid" id="A0A423XLK0"/>
<dbReference type="Proteomes" id="UP000285146">
    <property type="component" value="Unassembled WGS sequence"/>
</dbReference>
<keyword evidence="3" id="KW-1185">Reference proteome</keyword>
<dbReference type="AlphaFoldDB" id="A0A423XLK0"/>
<name>A0A423XLK0_9PEZI</name>
<evidence type="ECO:0000256" key="1">
    <source>
        <dbReference type="SAM" id="MobiDB-lite"/>
    </source>
</evidence>
<proteinExistence type="predicted"/>
<organism evidence="2 3">
    <name type="scientific">Cytospora leucostoma</name>
    <dbReference type="NCBI Taxonomy" id="1230097"/>
    <lineage>
        <taxon>Eukaryota</taxon>
        <taxon>Fungi</taxon>
        <taxon>Dikarya</taxon>
        <taxon>Ascomycota</taxon>
        <taxon>Pezizomycotina</taxon>
        <taxon>Sordariomycetes</taxon>
        <taxon>Sordariomycetidae</taxon>
        <taxon>Diaporthales</taxon>
        <taxon>Cytosporaceae</taxon>
        <taxon>Cytospora</taxon>
    </lineage>
</organism>
<protein>
    <recommendedName>
        <fullName evidence="4">Mitochondrial carrier protein PET8</fullName>
    </recommendedName>
</protein>
<evidence type="ECO:0008006" key="4">
    <source>
        <dbReference type="Google" id="ProtNLM"/>
    </source>
</evidence>
<accession>A0A423XLK0</accession>
<feature type="compositionally biased region" description="Basic and acidic residues" evidence="1">
    <location>
        <begin position="64"/>
        <end position="102"/>
    </location>
</feature>
<comment type="caution">
    <text evidence="2">The sequence shown here is derived from an EMBL/GenBank/DDBJ whole genome shotgun (WGS) entry which is preliminary data.</text>
</comment>
<dbReference type="EMBL" id="LKEB01000003">
    <property type="protein sequence ID" value="ROW17053.1"/>
    <property type="molecule type" value="Genomic_DNA"/>
</dbReference>
<feature type="region of interest" description="Disordered" evidence="1">
    <location>
        <begin position="36"/>
        <end position="111"/>
    </location>
</feature>
<reference evidence="2 3" key="1">
    <citation type="submission" date="2015-09" db="EMBL/GenBank/DDBJ databases">
        <title>Host preference determinants of Valsa canker pathogens revealed by comparative genomics.</title>
        <authorList>
            <person name="Yin Z."/>
            <person name="Huang L."/>
        </authorList>
    </citation>
    <scope>NUCLEOTIDE SEQUENCE [LARGE SCALE GENOMIC DNA]</scope>
    <source>
        <strain evidence="2 3">SXYLt</strain>
    </source>
</reference>